<protein>
    <submittedName>
        <fullName evidence="1">Uncharacterized protein</fullName>
    </submittedName>
</protein>
<evidence type="ECO:0000313" key="2">
    <source>
        <dbReference type="Proteomes" id="UP000516173"/>
    </source>
</evidence>
<reference evidence="1 2" key="1">
    <citation type="submission" date="2020-08" db="EMBL/GenBank/DDBJ databases">
        <title>Genome Sequencing of Nocardia wallacei strain FMUON74 and assembly.</title>
        <authorList>
            <person name="Toyokawa M."/>
            <person name="Uesaka K."/>
        </authorList>
    </citation>
    <scope>NUCLEOTIDE SEQUENCE [LARGE SCALE GENOMIC DNA]</scope>
    <source>
        <strain evidence="1 2">FMUON74</strain>
    </source>
</reference>
<dbReference type="KEGG" id="nwl:NWFMUON74_15970"/>
<accession>A0A7G1KFG7</accession>
<sequence>MIDRTYTYDRLENTVSNTLETATEYVIAELEAKGTATRDDFDVQAIVTASHAIAESWDLRSLDRSTFWNIAASNLRV</sequence>
<organism evidence="1 2">
    <name type="scientific">Nocardia wallacei</name>
    <dbReference type="NCBI Taxonomy" id="480035"/>
    <lineage>
        <taxon>Bacteria</taxon>
        <taxon>Bacillati</taxon>
        <taxon>Actinomycetota</taxon>
        <taxon>Actinomycetes</taxon>
        <taxon>Mycobacteriales</taxon>
        <taxon>Nocardiaceae</taxon>
        <taxon>Nocardia</taxon>
    </lineage>
</organism>
<dbReference type="GeneID" id="80346187"/>
<dbReference type="RefSeq" id="WP_232110906.1">
    <property type="nucleotide sequence ID" value="NZ_AP023396.1"/>
</dbReference>
<dbReference type="Proteomes" id="UP000516173">
    <property type="component" value="Chromosome"/>
</dbReference>
<evidence type="ECO:0000313" key="1">
    <source>
        <dbReference type="EMBL" id="BCK53825.1"/>
    </source>
</evidence>
<dbReference type="EMBL" id="AP023396">
    <property type="protein sequence ID" value="BCK53825.1"/>
    <property type="molecule type" value="Genomic_DNA"/>
</dbReference>
<name>A0A7G1KFG7_9NOCA</name>
<keyword evidence="2" id="KW-1185">Reference proteome</keyword>
<gene>
    <name evidence="1" type="ORF">NWFMUON74_15970</name>
</gene>
<proteinExistence type="predicted"/>
<dbReference type="AlphaFoldDB" id="A0A7G1KFG7"/>